<evidence type="ECO:0000313" key="3">
    <source>
        <dbReference type="Proteomes" id="UP000178943"/>
    </source>
</evidence>
<dbReference type="STRING" id="1817863.A2Y62_06990"/>
<evidence type="ECO:0000313" key="2">
    <source>
        <dbReference type="EMBL" id="OGF58680.1"/>
    </source>
</evidence>
<keyword evidence="1" id="KW-0812">Transmembrane</keyword>
<proteinExistence type="predicted"/>
<feature type="transmembrane region" description="Helical" evidence="1">
    <location>
        <begin position="6"/>
        <end position="24"/>
    </location>
</feature>
<dbReference type="Proteomes" id="UP000178943">
    <property type="component" value="Unassembled WGS sequence"/>
</dbReference>
<organism evidence="2 3">
    <name type="scientific">Candidatus Fischerbacteria bacterium RBG_13_37_8</name>
    <dbReference type="NCBI Taxonomy" id="1817863"/>
    <lineage>
        <taxon>Bacteria</taxon>
        <taxon>Candidatus Fischeribacteriota</taxon>
    </lineage>
</organism>
<dbReference type="EMBL" id="MFGW01000235">
    <property type="protein sequence ID" value="OGF58680.1"/>
    <property type="molecule type" value="Genomic_DNA"/>
</dbReference>
<sequence length="153" mass="17152">MRGRITVSTIIFIIIALALVYGILKVFIWKEPIGIAALDKLIIGKMNEELIGNWQRIDDTTYKLRFNEDGHWYSPVGVGIFNKSESDCIKLQAKGGARSGSTFFLYITAKSTDTMTIVECTTGCDCSGVPHQYSRIKYVEKKIMKEYAPDSAL</sequence>
<reference evidence="2 3" key="1">
    <citation type="journal article" date="2016" name="Nat. Commun.">
        <title>Thousands of microbial genomes shed light on interconnected biogeochemical processes in an aquifer system.</title>
        <authorList>
            <person name="Anantharaman K."/>
            <person name="Brown C.T."/>
            <person name="Hug L.A."/>
            <person name="Sharon I."/>
            <person name="Castelle C.J."/>
            <person name="Probst A.J."/>
            <person name="Thomas B.C."/>
            <person name="Singh A."/>
            <person name="Wilkins M.J."/>
            <person name="Karaoz U."/>
            <person name="Brodie E.L."/>
            <person name="Williams K.H."/>
            <person name="Hubbard S.S."/>
            <person name="Banfield J.F."/>
        </authorList>
    </citation>
    <scope>NUCLEOTIDE SEQUENCE [LARGE SCALE GENOMIC DNA]</scope>
</reference>
<comment type="caution">
    <text evidence="2">The sequence shown here is derived from an EMBL/GenBank/DDBJ whole genome shotgun (WGS) entry which is preliminary data.</text>
</comment>
<gene>
    <name evidence="2" type="ORF">A2Y62_06990</name>
</gene>
<keyword evidence="1" id="KW-0472">Membrane</keyword>
<protein>
    <submittedName>
        <fullName evidence="2">Uncharacterized protein</fullName>
    </submittedName>
</protein>
<dbReference type="AlphaFoldDB" id="A0A1F5V5J8"/>
<name>A0A1F5V5J8_9BACT</name>
<evidence type="ECO:0000256" key="1">
    <source>
        <dbReference type="SAM" id="Phobius"/>
    </source>
</evidence>
<accession>A0A1F5V5J8</accession>
<keyword evidence="1" id="KW-1133">Transmembrane helix</keyword>